<feature type="transmembrane region" description="Helical" evidence="5">
    <location>
        <begin position="79"/>
        <end position="97"/>
    </location>
</feature>
<keyword evidence="3 5" id="KW-1133">Transmembrane helix</keyword>
<keyword evidence="4 5" id="KW-0472">Membrane</keyword>
<feature type="domain" description="O-antigen ligase-related" evidence="6">
    <location>
        <begin position="168"/>
        <end position="310"/>
    </location>
</feature>
<reference evidence="7 8" key="1">
    <citation type="submission" date="2022-08" db="EMBL/GenBank/DDBJ databases">
        <title>Paenibacillus endoradicis sp. nov., Paenibacillus radicibacter sp. nov and Paenibacillus pararadicis sp. nov., three cold-adapted plant growth-promoting bacteria isolated from root of Larix gmelinii in Great Khingan.</title>
        <authorList>
            <person name="Xue H."/>
        </authorList>
    </citation>
    <scope>NUCLEOTIDE SEQUENCE [LARGE SCALE GENOMIC DNA]</scope>
    <source>
        <strain evidence="7 8">N5-1-1-5</strain>
    </source>
</reference>
<feature type="transmembrane region" description="Helical" evidence="5">
    <location>
        <begin position="293"/>
        <end position="317"/>
    </location>
</feature>
<evidence type="ECO:0000256" key="5">
    <source>
        <dbReference type="SAM" id="Phobius"/>
    </source>
</evidence>
<evidence type="ECO:0000256" key="3">
    <source>
        <dbReference type="ARBA" id="ARBA00022989"/>
    </source>
</evidence>
<keyword evidence="8" id="KW-1185">Reference proteome</keyword>
<evidence type="ECO:0000259" key="6">
    <source>
        <dbReference type="Pfam" id="PF04932"/>
    </source>
</evidence>
<feature type="transmembrane region" description="Helical" evidence="5">
    <location>
        <begin position="109"/>
        <end position="126"/>
    </location>
</feature>
<dbReference type="PANTHER" id="PTHR37422">
    <property type="entry name" value="TEICHURONIC ACID BIOSYNTHESIS PROTEIN TUAE"/>
    <property type="match status" value="1"/>
</dbReference>
<comment type="subcellular location">
    <subcellularLocation>
        <location evidence="1">Membrane</location>
        <topology evidence="1">Multi-pass membrane protein</topology>
    </subcellularLocation>
</comment>
<feature type="transmembrane region" description="Helical" evidence="5">
    <location>
        <begin position="28"/>
        <end position="44"/>
    </location>
</feature>
<accession>A0ABT1YUD9</accession>
<dbReference type="SUPFAM" id="SSF48452">
    <property type="entry name" value="TPR-like"/>
    <property type="match status" value="1"/>
</dbReference>
<dbReference type="RefSeq" id="WP_258217937.1">
    <property type="nucleotide sequence ID" value="NZ_JANQBD010000042.1"/>
</dbReference>
<evidence type="ECO:0000256" key="2">
    <source>
        <dbReference type="ARBA" id="ARBA00022692"/>
    </source>
</evidence>
<dbReference type="InterPro" id="IPR051533">
    <property type="entry name" value="WaaL-like"/>
</dbReference>
<feature type="transmembrane region" description="Helical" evidence="5">
    <location>
        <begin position="390"/>
        <end position="411"/>
    </location>
</feature>
<evidence type="ECO:0000256" key="1">
    <source>
        <dbReference type="ARBA" id="ARBA00004141"/>
    </source>
</evidence>
<dbReference type="Gene3D" id="1.25.40.10">
    <property type="entry name" value="Tetratricopeptide repeat domain"/>
    <property type="match status" value="1"/>
</dbReference>
<dbReference type="InterPro" id="IPR011990">
    <property type="entry name" value="TPR-like_helical_dom_sf"/>
</dbReference>
<evidence type="ECO:0000313" key="8">
    <source>
        <dbReference type="Proteomes" id="UP001300012"/>
    </source>
</evidence>
<evidence type="ECO:0000256" key="4">
    <source>
        <dbReference type="ARBA" id="ARBA00023136"/>
    </source>
</evidence>
<dbReference type="Pfam" id="PF04932">
    <property type="entry name" value="Wzy_C"/>
    <property type="match status" value="1"/>
</dbReference>
<dbReference type="GO" id="GO:0016874">
    <property type="term" value="F:ligase activity"/>
    <property type="evidence" value="ECO:0007669"/>
    <property type="project" value="UniProtKB-KW"/>
</dbReference>
<feature type="transmembrane region" description="Helical" evidence="5">
    <location>
        <begin position="56"/>
        <end position="73"/>
    </location>
</feature>
<feature type="transmembrane region" description="Helical" evidence="5">
    <location>
        <begin position="138"/>
        <end position="159"/>
    </location>
</feature>
<sequence length="496" mass="56705">MNPFINIALLLFFWVGALFHGYLYEMDYLYADIFLFICLAAVVFRQKEIKLRAEHFLLFIFIGLYIISLFYSVDKEKALLEALRVIGLIPLSFLVSIQTTAGHQVILRSIPWIGIFLVAVGLIFELERQGRLESTLQYANALAIFLLLAVLLSILFYILERKRSQLILLLINAIGLWLTFSRSVWVLWALLIVCCIIAFKQMREKTVLVSIISMHALSLVVSAMIKQDLSAFWNRARNIHTQASEYQLRTVYWQDSLMMIKDHLWSGTGGGGWSVLLPYYRSEPYFVRFVHNHYLQVGLDVGVVGIIILVALIILFYKQAGQTLHTTMDPEKVLWTKGLLIGNTVLLLHSGFDFDYSFLLLFGLFLFFSGIVSSEGLALSIQLSRIRIPIVILGVLPVVLCILWIAIGQFYKNQGQAQVEQGEWVKALNSFAQSAKWIPWAASAHYESAKLYILFGNATQDRKHYENAKTEISQSVQMVPREQLYQSLLTEIQKIK</sequence>
<keyword evidence="7" id="KW-0436">Ligase</keyword>
<gene>
    <name evidence="7" type="ORF">NV381_35215</name>
</gene>
<dbReference type="Proteomes" id="UP001300012">
    <property type="component" value="Unassembled WGS sequence"/>
</dbReference>
<evidence type="ECO:0000313" key="7">
    <source>
        <dbReference type="EMBL" id="MCR8636440.1"/>
    </source>
</evidence>
<name>A0ABT1YUD9_9BACL</name>
<proteinExistence type="predicted"/>
<feature type="transmembrane region" description="Helical" evidence="5">
    <location>
        <begin position="166"/>
        <end position="199"/>
    </location>
</feature>
<dbReference type="PANTHER" id="PTHR37422:SF13">
    <property type="entry name" value="LIPOPOLYSACCHARIDE BIOSYNTHESIS PROTEIN PA4999-RELATED"/>
    <property type="match status" value="1"/>
</dbReference>
<feature type="transmembrane region" description="Helical" evidence="5">
    <location>
        <begin position="333"/>
        <end position="352"/>
    </location>
</feature>
<protein>
    <submittedName>
        <fullName evidence="7">O-antigen ligase family protein</fullName>
    </submittedName>
</protein>
<organism evidence="7 8">
    <name type="scientific">Paenibacillus radicis</name>
    <name type="common">ex Xue et al. 2023</name>
    <dbReference type="NCBI Taxonomy" id="2972489"/>
    <lineage>
        <taxon>Bacteria</taxon>
        <taxon>Bacillati</taxon>
        <taxon>Bacillota</taxon>
        <taxon>Bacilli</taxon>
        <taxon>Bacillales</taxon>
        <taxon>Paenibacillaceae</taxon>
        <taxon>Paenibacillus</taxon>
    </lineage>
</organism>
<comment type="caution">
    <text evidence="7">The sequence shown here is derived from an EMBL/GenBank/DDBJ whole genome shotgun (WGS) entry which is preliminary data.</text>
</comment>
<feature type="transmembrane region" description="Helical" evidence="5">
    <location>
        <begin position="205"/>
        <end position="225"/>
    </location>
</feature>
<dbReference type="EMBL" id="JANQBD010000042">
    <property type="protein sequence ID" value="MCR8636440.1"/>
    <property type="molecule type" value="Genomic_DNA"/>
</dbReference>
<dbReference type="InterPro" id="IPR007016">
    <property type="entry name" value="O-antigen_ligase-rel_domated"/>
</dbReference>
<feature type="transmembrane region" description="Helical" evidence="5">
    <location>
        <begin position="5"/>
        <end position="22"/>
    </location>
</feature>
<feature type="transmembrane region" description="Helical" evidence="5">
    <location>
        <begin position="358"/>
        <end position="378"/>
    </location>
</feature>
<keyword evidence="2 5" id="KW-0812">Transmembrane</keyword>